<organism evidence="1 2">
    <name type="scientific">Sporisorium reilianum f. sp. reilianum</name>
    <dbReference type="NCBI Taxonomy" id="72559"/>
    <lineage>
        <taxon>Eukaryota</taxon>
        <taxon>Fungi</taxon>
        <taxon>Dikarya</taxon>
        <taxon>Basidiomycota</taxon>
        <taxon>Ustilaginomycotina</taxon>
        <taxon>Ustilaginomycetes</taxon>
        <taxon>Ustilaginales</taxon>
        <taxon>Ustilaginaceae</taxon>
        <taxon>Sporisorium</taxon>
    </lineage>
</organism>
<dbReference type="EMBL" id="LT795054">
    <property type="protein sequence ID" value="SJX60354.1"/>
    <property type="molecule type" value="Genomic_DNA"/>
</dbReference>
<evidence type="ECO:0000313" key="1">
    <source>
        <dbReference type="EMBL" id="SJX60354.1"/>
    </source>
</evidence>
<proteinExistence type="predicted"/>
<sequence>MPQPTLPTDSHPIMPAVASIEALPSELLFYLSRYLDLATLIVFGTATSRVLRNTFAQFGRELLFLEPVHRLNLAEWREAARQIDQTGLTPASCVLGASTESAMKGELKGQEALNETVHQLTRDESLIDLHLLQSVLAFLAGQFSQAPLSSNAHPKGTTSHSSGVNQIRCLHLTGWHGIAGAFLIQQLRMQPLLSQVCTVVKTDRADSRIWEQAAADDRQMQNRMRSASHGWTAQHHCEAVPHWLGQSGSTEDSALGFRQCTPTQIIVQVGKRRPRHPERPYLRGEGLQMGYQGYCIDVAADVRDEQVVAATDALTLDAAAVSGASTGSGPEPSCAAGTASANDTVINAASHKKLHVILQGREVEDGNQNEEMFERSIVSCNHCKERICLGRTFLNRCFFWVRFPKDGVALVRHGVFG</sequence>
<gene>
    <name evidence="1" type="ORF">SRS1_11668</name>
</gene>
<accession>A0A2N8U5L9</accession>
<name>A0A2N8U5L9_9BASI</name>
<reference evidence="1 2" key="1">
    <citation type="submission" date="2017-02" db="EMBL/GenBank/DDBJ databases">
        <authorList>
            <person name="Peterson S.W."/>
        </authorList>
    </citation>
    <scope>NUCLEOTIDE SEQUENCE [LARGE SCALE GENOMIC DNA]</scope>
    <source>
        <strain evidence="1 2">SRS1_H2-8</strain>
    </source>
</reference>
<dbReference type="AlphaFoldDB" id="A0A2N8U5L9"/>
<evidence type="ECO:0000313" key="2">
    <source>
        <dbReference type="Proteomes" id="UP000239563"/>
    </source>
</evidence>
<evidence type="ECO:0008006" key="3">
    <source>
        <dbReference type="Google" id="ProtNLM"/>
    </source>
</evidence>
<protein>
    <recommendedName>
        <fullName evidence="3">F-box domain-containing protein</fullName>
    </recommendedName>
</protein>
<dbReference type="Proteomes" id="UP000239563">
    <property type="component" value="Chromosome I"/>
</dbReference>